<dbReference type="PANTHER" id="PTHR34596">
    <property type="entry name" value="CHITOPORIN"/>
    <property type="match status" value="1"/>
</dbReference>
<dbReference type="GO" id="GO:0015288">
    <property type="term" value="F:porin activity"/>
    <property type="evidence" value="ECO:0007669"/>
    <property type="project" value="TreeGrafter"/>
</dbReference>
<proteinExistence type="inferred from homology"/>
<dbReference type="AlphaFoldDB" id="A0A7Y7YB26"/>
<comment type="caution">
    <text evidence="4">The sequence shown here is derived from an EMBL/GenBank/DDBJ whole genome shotgun (WGS) entry which is preliminary data.</text>
</comment>
<dbReference type="GO" id="GO:0016020">
    <property type="term" value="C:membrane"/>
    <property type="evidence" value="ECO:0007669"/>
    <property type="project" value="InterPro"/>
</dbReference>
<evidence type="ECO:0000256" key="3">
    <source>
        <dbReference type="ARBA" id="ARBA00022729"/>
    </source>
</evidence>
<evidence type="ECO:0000313" key="5">
    <source>
        <dbReference type="Proteomes" id="UP000520592"/>
    </source>
</evidence>
<sequence>WGRESELAYTIQSGALRDLSLRWRNSSLRKSFSSNEFDENRLIVSYPISLL</sequence>
<gene>
    <name evidence="4" type="ORF">HX876_12220</name>
</gene>
<evidence type="ECO:0000256" key="2">
    <source>
        <dbReference type="ARBA" id="ARBA00022448"/>
    </source>
</evidence>
<comment type="similarity">
    <text evidence="1">Belongs to the outer membrane porin (Opr) (TC 1.B.25) family.</text>
</comment>
<accession>A0A7Y7YB26</accession>
<dbReference type="Pfam" id="PF03573">
    <property type="entry name" value="OprD"/>
    <property type="match status" value="1"/>
</dbReference>
<evidence type="ECO:0000313" key="4">
    <source>
        <dbReference type="EMBL" id="NWC33159.1"/>
    </source>
</evidence>
<protein>
    <submittedName>
        <fullName evidence="4">Outer membrane porin, OprD family</fullName>
    </submittedName>
</protein>
<dbReference type="Gene3D" id="2.40.160.10">
    <property type="entry name" value="Porin"/>
    <property type="match status" value="1"/>
</dbReference>
<name>A0A7Y7YB26_9PSED</name>
<organism evidence="4 5">
    <name type="scientific">Pseudomonas gingeri</name>
    <dbReference type="NCBI Taxonomy" id="117681"/>
    <lineage>
        <taxon>Bacteria</taxon>
        <taxon>Pseudomonadati</taxon>
        <taxon>Pseudomonadota</taxon>
        <taxon>Gammaproteobacteria</taxon>
        <taxon>Pseudomonadales</taxon>
        <taxon>Pseudomonadaceae</taxon>
        <taxon>Pseudomonas</taxon>
    </lineage>
</organism>
<dbReference type="RefSeq" id="WP_177063432.1">
    <property type="nucleotide sequence ID" value="NZ_JACAPS010000057.1"/>
</dbReference>
<feature type="non-terminal residue" evidence="4">
    <location>
        <position position="1"/>
    </location>
</feature>
<dbReference type="Proteomes" id="UP000520592">
    <property type="component" value="Unassembled WGS sequence"/>
</dbReference>
<reference evidence="4 5" key="1">
    <citation type="submission" date="2020-04" db="EMBL/GenBank/DDBJ databases">
        <title>Molecular characterization of pseudomonads from Agaricus bisporus reveal novel blotch 2 pathogens in Western Europe.</title>
        <authorList>
            <person name="Taparia T."/>
            <person name="Krijger M."/>
            <person name="Haynes E."/>
            <person name="Elpinstone J.G."/>
            <person name="Noble R."/>
            <person name="Van Der Wolf J."/>
        </authorList>
    </citation>
    <scope>NUCLEOTIDE SEQUENCE [LARGE SCALE GENOMIC DNA]</scope>
    <source>
        <strain evidence="4 5">IPO3737</strain>
    </source>
</reference>
<dbReference type="EMBL" id="JACAQD010000012">
    <property type="protein sequence ID" value="NWC33159.1"/>
    <property type="molecule type" value="Genomic_DNA"/>
</dbReference>
<dbReference type="InterPro" id="IPR023614">
    <property type="entry name" value="Porin_dom_sf"/>
</dbReference>
<evidence type="ECO:0000256" key="1">
    <source>
        <dbReference type="ARBA" id="ARBA00009075"/>
    </source>
</evidence>
<dbReference type="PANTHER" id="PTHR34596:SF2">
    <property type="entry name" value="CHITOPORIN"/>
    <property type="match status" value="1"/>
</dbReference>
<keyword evidence="2" id="KW-0813">Transport</keyword>
<dbReference type="InterPro" id="IPR005318">
    <property type="entry name" value="OM_porin_bac"/>
</dbReference>
<keyword evidence="3" id="KW-0732">Signal</keyword>